<dbReference type="PANTHER" id="PTHR30004:SF6">
    <property type="entry name" value="D-THREONATE 4-PHOSPHATE DEHYDROGENASE"/>
    <property type="match status" value="1"/>
</dbReference>
<evidence type="ECO:0000313" key="4">
    <source>
        <dbReference type="EMBL" id="CDM67089.1"/>
    </source>
</evidence>
<keyword evidence="1" id="KW-0479">Metal-binding</keyword>
<gene>
    <name evidence="4" type="ORF">PYK22_03138</name>
</gene>
<dbReference type="RefSeq" id="WP_041978678.1">
    <property type="nucleotide sequence ID" value="NZ_CBXV010000008.1"/>
</dbReference>
<dbReference type="EC" id="1.1.1.262" evidence="4"/>
<accession>A0A0B6X3N3</accession>
<reference evidence="4 5" key="1">
    <citation type="submission" date="2013-12" db="EMBL/GenBank/DDBJ databases">
        <authorList>
            <person name="Stott M."/>
        </authorList>
    </citation>
    <scope>NUCLEOTIDE SEQUENCE [LARGE SCALE GENOMIC DNA]</scope>
    <source>
        <strain evidence="4 5">K22</strain>
    </source>
</reference>
<proteinExistence type="predicted"/>
<evidence type="ECO:0000256" key="1">
    <source>
        <dbReference type="ARBA" id="ARBA00022723"/>
    </source>
</evidence>
<dbReference type="NCBIfam" id="TIGR00557">
    <property type="entry name" value="pdxA"/>
    <property type="match status" value="1"/>
</dbReference>
<evidence type="ECO:0000256" key="2">
    <source>
        <dbReference type="ARBA" id="ARBA00023002"/>
    </source>
</evidence>
<name>A0A0B6X3N3_9BACT</name>
<protein>
    <submittedName>
        <fullName evidence="4">4-hydroxythreonine-4-phosphate dehydrogenase</fullName>
        <ecNumber evidence="4">1.1.1.262</ecNumber>
    </submittedName>
</protein>
<dbReference type="SUPFAM" id="SSF53659">
    <property type="entry name" value="Isocitrate/Isopropylmalate dehydrogenase-like"/>
    <property type="match status" value="1"/>
</dbReference>
<dbReference type="EMBL" id="CBXV010000008">
    <property type="protein sequence ID" value="CDM67089.1"/>
    <property type="molecule type" value="Genomic_DNA"/>
</dbReference>
<evidence type="ECO:0000256" key="3">
    <source>
        <dbReference type="ARBA" id="ARBA00023027"/>
    </source>
</evidence>
<dbReference type="GO" id="GO:0050570">
    <property type="term" value="F:4-hydroxythreonine-4-phosphate dehydrogenase activity"/>
    <property type="evidence" value="ECO:0007669"/>
    <property type="project" value="UniProtKB-EC"/>
</dbReference>
<keyword evidence="2 4" id="KW-0560">Oxidoreductase</keyword>
<sequence>MAEAPRNIASSPKPISARLPRIGITMGDPAGIGPEVVLKAVAEPEVLRLCTPIIIGDAQWLAHTARTLNLQCGYEIVRREEPLPDELIGPVIYHLDNIHGHIEWGRESDLAGRAAAQYIEAAVELCFAGAIDAIATAPINKRALFLGGYRFPGHTEFLAHLTGTKEYAMAFVAANLRVVLLSTHVPLAEAIRLVERDRIVRTIHLTHREMRRWGIERPRIAMAALNPHGAEGGLFGVEEASEIMPAVEHCRQVEGIDVYGPISADTVFLRAARGEFDVVVACYHDQAMIPVKCLSFGEAVNVTLGLPFIRTSVDHGTAFDIAGRGIAEHSSMVAAITLAAQLVRAEGLSRAVGV</sequence>
<keyword evidence="3" id="KW-0520">NAD</keyword>
<dbReference type="InterPro" id="IPR005255">
    <property type="entry name" value="PdxA_fam"/>
</dbReference>
<organism evidence="4 5">
    <name type="scientific">Pyrinomonas methylaliphatogenes</name>
    <dbReference type="NCBI Taxonomy" id="454194"/>
    <lineage>
        <taxon>Bacteria</taxon>
        <taxon>Pseudomonadati</taxon>
        <taxon>Acidobacteriota</taxon>
        <taxon>Blastocatellia</taxon>
        <taxon>Blastocatellales</taxon>
        <taxon>Pyrinomonadaceae</taxon>
        <taxon>Pyrinomonas</taxon>
    </lineage>
</organism>
<dbReference type="GO" id="GO:0051287">
    <property type="term" value="F:NAD binding"/>
    <property type="evidence" value="ECO:0007669"/>
    <property type="project" value="InterPro"/>
</dbReference>
<dbReference type="PANTHER" id="PTHR30004">
    <property type="entry name" value="4-HYDROXYTHREONINE-4-PHOSPHATE DEHYDROGENASE"/>
    <property type="match status" value="1"/>
</dbReference>
<evidence type="ECO:0000313" key="5">
    <source>
        <dbReference type="Proteomes" id="UP000031518"/>
    </source>
</evidence>
<keyword evidence="5" id="KW-1185">Reference proteome</keyword>
<dbReference type="AlphaFoldDB" id="A0A0B6X3N3"/>
<dbReference type="Proteomes" id="UP000031518">
    <property type="component" value="Unassembled WGS sequence"/>
</dbReference>
<dbReference type="Pfam" id="PF04166">
    <property type="entry name" value="PdxA"/>
    <property type="match status" value="1"/>
</dbReference>
<reference evidence="4 5" key="2">
    <citation type="submission" date="2015-01" db="EMBL/GenBank/DDBJ databases">
        <title>Complete genome sequence of Pyrinomonas methylaliphatogenes type strain K22T.</title>
        <authorList>
            <person name="Lee K.C.Y."/>
            <person name="Power J.F."/>
            <person name="Dunfield P.F."/>
            <person name="Morgan X.C."/>
            <person name="Huttenhower C."/>
            <person name="Stott M.B."/>
        </authorList>
    </citation>
    <scope>NUCLEOTIDE SEQUENCE [LARGE SCALE GENOMIC DNA]</scope>
    <source>
        <strain evidence="4 5">K22</strain>
    </source>
</reference>
<dbReference type="STRING" id="454194.PYK22_03138"/>
<dbReference type="GO" id="GO:0046872">
    <property type="term" value="F:metal ion binding"/>
    <property type="evidence" value="ECO:0007669"/>
    <property type="project" value="UniProtKB-KW"/>
</dbReference>
<dbReference type="Gene3D" id="3.40.718.10">
    <property type="entry name" value="Isopropylmalate Dehydrogenase"/>
    <property type="match status" value="1"/>
</dbReference>